<dbReference type="InterPro" id="IPR012340">
    <property type="entry name" value="NA-bd_OB-fold"/>
</dbReference>
<accession>A0A6C0JQW6</accession>
<protein>
    <submittedName>
        <fullName evidence="3">Uncharacterized protein</fullName>
    </submittedName>
</protein>
<evidence type="ECO:0000256" key="1">
    <source>
        <dbReference type="SAM" id="MobiDB-lite"/>
    </source>
</evidence>
<evidence type="ECO:0000256" key="2">
    <source>
        <dbReference type="SAM" id="Phobius"/>
    </source>
</evidence>
<sequence>MTEVVMYFAGFLMMDTVLSVGFALLNKRKSFMTVHFHLEDVVTHVAEGARWYSIFILPYYLYPCAMFSFLALFGTAIVCGTDWFFCKENCAHKNIVFLAMTICFSFFHGSTFVGMIDRFGFLGLLLALFCVCLHNTVVHDAAFTLAEWNAVKQISKGLDTPLQRAAIPDANVASTTSYTDESDSDDSEEAHLNETTLLRVDWVQRNRYCNPIAVITPISVNGNTIKKVCIPMNMIKDLRIGSRISIVFHAGVIPAIDSIIEKGDGAEIDIPYEEKIWVDKDDVFYSYVNLSNLTKEDLNNMSEHMLESICDRLGIPRSTKTEMVNKLSAHSDTIRVHLPSEEDDEESTLSQSAPPHCCQGV</sequence>
<dbReference type="EMBL" id="MN740695">
    <property type="protein sequence ID" value="QHU08155.1"/>
    <property type="molecule type" value="Genomic_DNA"/>
</dbReference>
<feature type="transmembrane region" description="Helical" evidence="2">
    <location>
        <begin position="119"/>
        <end position="137"/>
    </location>
</feature>
<feature type="region of interest" description="Disordered" evidence="1">
    <location>
        <begin position="339"/>
        <end position="361"/>
    </location>
</feature>
<keyword evidence="2" id="KW-1133">Transmembrane helix</keyword>
<keyword evidence="2" id="KW-0472">Membrane</keyword>
<name>A0A6C0JQW6_9ZZZZ</name>
<feature type="transmembrane region" description="Helical" evidence="2">
    <location>
        <begin position="6"/>
        <end position="25"/>
    </location>
</feature>
<proteinExistence type="predicted"/>
<keyword evidence="2" id="KW-0812">Transmembrane</keyword>
<organism evidence="3">
    <name type="scientific">viral metagenome</name>
    <dbReference type="NCBI Taxonomy" id="1070528"/>
    <lineage>
        <taxon>unclassified sequences</taxon>
        <taxon>metagenomes</taxon>
        <taxon>organismal metagenomes</taxon>
    </lineage>
</organism>
<feature type="transmembrane region" description="Helical" evidence="2">
    <location>
        <begin position="59"/>
        <end position="85"/>
    </location>
</feature>
<dbReference type="AlphaFoldDB" id="A0A6C0JQW6"/>
<evidence type="ECO:0000313" key="3">
    <source>
        <dbReference type="EMBL" id="QHU08155.1"/>
    </source>
</evidence>
<reference evidence="3" key="1">
    <citation type="journal article" date="2020" name="Nature">
        <title>Giant virus diversity and host interactions through global metagenomics.</title>
        <authorList>
            <person name="Schulz F."/>
            <person name="Roux S."/>
            <person name="Paez-Espino D."/>
            <person name="Jungbluth S."/>
            <person name="Walsh D.A."/>
            <person name="Denef V.J."/>
            <person name="McMahon K.D."/>
            <person name="Konstantinidis K.T."/>
            <person name="Eloe-Fadrosh E.A."/>
            <person name="Kyrpides N.C."/>
            <person name="Woyke T."/>
        </authorList>
    </citation>
    <scope>NUCLEOTIDE SEQUENCE</scope>
    <source>
        <strain evidence="3">GVMAG-S-1062768-28</strain>
    </source>
</reference>
<feature type="transmembrane region" description="Helical" evidence="2">
    <location>
        <begin position="91"/>
        <end position="107"/>
    </location>
</feature>
<dbReference type="Gene3D" id="2.40.50.140">
    <property type="entry name" value="Nucleic acid-binding proteins"/>
    <property type="match status" value="1"/>
</dbReference>